<sequence length="143" mass="16385">MTRIDFYTLAADSSGDRFIFTCRLLERIRAEGLRVLVYCPESEWARHLDRLLWTFREDGFLPHGLVGQVDAEFTPVLIGADPRPPVPTEVLVNLALTPPDDLSPFARVCEPLDQTPSVLEAGRARYRHYRQLGHPLEHHQVRL</sequence>
<dbReference type="GO" id="GO:0032298">
    <property type="term" value="P:positive regulation of DNA-templated DNA replication initiation"/>
    <property type="evidence" value="ECO:0007669"/>
    <property type="project" value="TreeGrafter"/>
</dbReference>
<dbReference type="PANTHER" id="PTHR38767:SF1">
    <property type="entry name" value="DNA POLYMERASE III SUBUNIT CHI"/>
    <property type="match status" value="1"/>
</dbReference>
<dbReference type="SUPFAM" id="SSF102400">
    <property type="entry name" value="DNA polymerase III chi subunit"/>
    <property type="match status" value="1"/>
</dbReference>
<dbReference type="EMBL" id="SMDC01000016">
    <property type="protein sequence ID" value="TCW33197.1"/>
    <property type="molecule type" value="Genomic_DNA"/>
</dbReference>
<dbReference type="GO" id="GO:0006260">
    <property type="term" value="P:DNA replication"/>
    <property type="evidence" value="ECO:0007669"/>
    <property type="project" value="InterPro"/>
</dbReference>
<name>A0A4V2W927_MARGR</name>
<accession>A0A4V2W927</accession>
<protein>
    <submittedName>
        <fullName evidence="1">DNA polymerase III chi subunit</fullName>
    </submittedName>
</protein>
<dbReference type="Gene3D" id="3.40.50.10110">
    <property type="entry name" value="DNA polymerase III subunit chi"/>
    <property type="match status" value="1"/>
</dbReference>
<proteinExistence type="predicted"/>
<dbReference type="GO" id="GO:0003887">
    <property type="term" value="F:DNA-directed DNA polymerase activity"/>
    <property type="evidence" value="ECO:0007669"/>
    <property type="project" value="InterPro"/>
</dbReference>
<dbReference type="PANTHER" id="PTHR38767">
    <property type="entry name" value="DNA POLYMERASE III SUBUNIT CHI"/>
    <property type="match status" value="1"/>
</dbReference>
<evidence type="ECO:0000313" key="2">
    <source>
        <dbReference type="Proteomes" id="UP000295247"/>
    </source>
</evidence>
<evidence type="ECO:0000313" key="1">
    <source>
        <dbReference type="EMBL" id="TCW33197.1"/>
    </source>
</evidence>
<organism evidence="1 2">
    <name type="scientific">Marichromatium gracile</name>
    <name type="common">Chromatium gracile</name>
    <dbReference type="NCBI Taxonomy" id="1048"/>
    <lineage>
        <taxon>Bacteria</taxon>
        <taxon>Pseudomonadati</taxon>
        <taxon>Pseudomonadota</taxon>
        <taxon>Gammaproteobacteria</taxon>
        <taxon>Chromatiales</taxon>
        <taxon>Chromatiaceae</taxon>
        <taxon>Marichromatium</taxon>
    </lineage>
</organism>
<dbReference type="Proteomes" id="UP000295247">
    <property type="component" value="Unassembled WGS sequence"/>
</dbReference>
<reference evidence="1 2" key="1">
    <citation type="submission" date="2019-03" db="EMBL/GenBank/DDBJ databases">
        <title>Genomic Encyclopedia of Type Strains, Phase IV (KMG-IV): sequencing the most valuable type-strain genomes for metagenomic binning, comparative biology and taxonomic classification.</title>
        <authorList>
            <person name="Goeker M."/>
        </authorList>
    </citation>
    <scope>NUCLEOTIDE SEQUENCE [LARGE SCALE GENOMIC DNA]</scope>
    <source>
        <strain evidence="1 2">DSM 203</strain>
    </source>
</reference>
<dbReference type="InterPro" id="IPR007459">
    <property type="entry name" value="DNA_pol3_chi"/>
</dbReference>
<dbReference type="InterPro" id="IPR036768">
    <property type="entry name" value="PolIII_chi_sf"/>
</dbReference>
<dbReference type="Pfam" id="PF04364">
    <property type="entry name" value="DNA_pol3_chi"/>
    <property type="match status" value="1"/>
</dbReference>
<comment type="caution">
    <text evidence="1">The sequence shown here is derived from an EMBL/GenBank/DDBJ whole genome shotgun (WGS) entry which is preliminary data.</text>
</comment>
<dbReference type="AlphaFoldDB" id="A0A4V2W927"/>
<dbReference type="GO" id="GO:0003677">
    <property type="term" value="F:DNA binding"/>
    <property type="evidence" value="ECO:0007669"/>
    <property type="project" value="InterPro"/>
</dbReference>
<dbReference type="RefSeq" id="WP_123142672.1">
    <property type="nucleotide sequence ID" value="NZ_JAKEDQ010000001.1"/>
</dbReference>
<gene>
    <name evidence="1" type="ORF">EDC29_11636</name>
</gene>